<keyword evidence="3" id="KW-1185">Reference proteome</keyword>
<dbReference type="Proteomes" id="UP000737171">
    <property type="component" value="Unassembled WGS sequence"/>
</dbReference>
<feature type="chain" id="PRO_5045146487" description="DUF2927 domain-containing protein" evidence="1">
    <location>
        <begin position="21"/>
        <end position="292"/>
    </location>
</feature>
<evidence type="ECO:0008006" key="4">
    <source>
        <dbReference type="Google" id="ProtNLM"/>
    </source>
</evidence>
<evidence type="ECO:0000313" key="2">
    <source>
        <dbReference type="EMBL" id="NRF65923.1"/>
    </source>
</evidence>
<accession>A0ABX2ED27</accession>
<dbReference type="EMBL" id="JABRWJ010000001">
    <property type="protein sequence ID" value="NRF65923.1"/>
    <property type="molecule type" value="Genomic_DNA"/>
</dbReference>
<protein>
    <recommendedName>
        <fullName evidence="4">DUF2927 domain-containing protein</fullName>
    </recommendedName>
</protein>
<organism evidence="2 3">
    <name type="scientific">Pseudaquabacterium terrae</name>
    <dbReference type="NCBI Taxonomy" id="2732868"/>
    <lineage>
        <taxon>Bacteria</taxon>
        <taxon>Pseudomonadati</taxon>
        <taxon>Pseudomonadota</taxon>
        <taxon>Betaproteobacteria</taxon>
        <taxon>Burkholderiales</taxon>
        <taxon>Sphaerotilaceae</taxon>
        <taxon>Pseudaquabacterium</taxon>
    </lineage>
</organism>
<reference evidence="2 3" key="1">
    <citation type="submission" date="2020-05" db="EMBL/GenBank/DDBJ databases">
        <title>Aquincola sp. isolate from soil.</title>
        <authorList>
            <person name="Han J."/>
            <person name="Kim D.-U."/>
        </authorList>
    </citation>
    <scope>NUCLEOTIDE SEQUENCE [LARGE SCALE GENOMIC DNA]</scope>
    <source>
        <strain evidence="2 3">S2</strain>
    </source>
</reference>
<evidence type="ECO:0000256" key="1">
    <source>
        <dbReference type="SAM" id="SignalP"/>
    </source>
</evidence>
<proteinExistence type="predicted"/>
<gene>
    <name evidence="2" type="ORF">HLB44_02870</name>
</gene>
<evidence type="ECO:0000313" key="3">
    <source>
        <dbReference type="Proteomes" id="UP000737171"/>
    </source>
</evidence>
<feature type="signal peptide" evidence="1">
    <location>
        <begin position="1"/>
        <end position="20"/>
    </location>
</feature>
<keyword evidence="1" id="KW-0732">Signal</keyword>
<name>A0ABX2ED27_9BURK</name>
<dbReference type="RefSeq" id="WP_173120400.1">
    <property type="nucleotide sequence ID" value="NZ_JABRWJ010000001.1"/>
</dbReference>
<sequence>MRLPHVVTASLIMAAVCAQAQPAEAPEFVARLQRLAPVEPFGRPVLIRSEVEGGVVRAEIEALIDRPFRDVQLALADPPRWCAAMILHISNTGCRAAPAAPGSAAMPRIALRIARHLAQPPEQADELDFSYHPMTASTDRLSVRLHAAKGFLGTHDHGLMLDAAPAGAARTALRLSYTYRQTPLADWSQTLWLGTFGRGKVGFSSEADDGGSPLVGGIRGLIERNLVRYLFAIEAAARTPAASDRQAYQQRLRDYFDATERHPRQLRQVDLDAYLALKLPLVAVGIGRDQRR</sequence>
<comment type="caution">
    <text evidence="2">The sequence shown here is derived from an EMBL/GenBank/DDBJ whole genome shotgun (WGS) entry which is preliminary data.</text>
</comment>